<evidence type="ECO:0000313" key="1">
    <source>
        <dbReference type="EMBL" id="KAJ8729626.1"/>
    </source>
</evidence>
<organism evidence="1 2">
    <name type="scientific">Mythimna loreyi</name>
    <dbReference type="NCBI Taxonomy" id="667449"/>
    <lineage>
        <taxon>Eukaryota</taxon>
        <taxon>Metazoa</taxon>
        <taxon>Ecdysozoa</taxon>
        <taxon>Arthropoda</taxon>
        <taxon>Hexapoda</taxon>
        <taxon>Insecta</taxon>
        <taxon>Pterygota</taxon>
        <taxon>Neoptera</taxon>
        <taxon>Endopterygota</taxon>
        <taxon>Lepidoptera</taxon>
        <taxon>Glossata</taxon>
        <taxon>Ditrysia</taxon>
        <taxon>Noctuoidea</taxon>
        <taxon>Noctuidae</taxon>
        <taxon>Noctuinae</taxon>
        <taxon>Hadenini</taxon>
        <taxon>Mythimna</taxon>
    </lineage>
</organism>
<evidence type="ECO:0000313" key="2">
    <source>
        <dbReference type="Proteomes" id="UP001231649"/>
    </source>
</evidence>
<proteinExistence type="predicted"/>
<dbReference type="Proteomes" id="UP001231649">
    <property type="component" value="Chromosome 10"/>
</dbReference>
<name>A0ACC2R501_9NEOP</name>
<gene>
    <name evidence="1" type="ORF">PYW08_001207</name>
</gene>
<keyword evidence="2" id="KW-1185">Reference proteome</keyword>
<reference evidence="1" key="1">
    <citation type="submission" date="2023-03" db="EMBL/GenBank/DDBJ databases">
        <title>Chromosome-level genomes of two armyworms, Mythimna separata and Mythimna loreyi, provide insights into the biosynthesis and reception of sex pheromones.</title>
        <authorList>
            <person name="Zhao H."/>
        </authorList>
    </citation>
    <scope>NUCLEOTIDE SEQUENCE</scope>
    <source>
        <strain evidence="1">BeijingLab</strain>
    </source>
</reference>
<accession>A0ACC2R501</accession>
<sequence length="772" mass="86695">MRVKCIILCVVLSLQYHLISTSDSCQKKSTCSECISDPNICVWCAYNDFNVTTRCMPLGSVNDSWCPAESLQNPQNEKELELEAEDFSSVAEHVIQIKPQRYKLTLRQGMPKSFNFSFQGAKDYPVDLYVLLDASKTMEGIKDMTARKAENIYKAIKNLTNNVHLGFGTFIDKKMLPFMSNKEDGLTYSFRHSLKLVDDFKQFKDKVSKSECGLSNDIPEGGFDALAQVLVCKDIIGWRNESRKIVVFITDGPYHAAGDGKLAGLFQPYDGQCYTENNTYTKELEMDYPSVGMINKLASERDAIVIFLVEFAEKDHYHGLKRAISGSQVVHFYKSKTLVNDDALVSILKHTYEDISKKIKLVPKVREGSKKHLQISFDPDCTTDYNNNPGCDAVIGKEQHIVGTVQYNAKESATVDIVVEGIGEKLRLEINTIQTCDCERKPEINSKYCYGDKRVCGECRCSENRYGDKCSCVKSSEKSGNSDNTTCIAVDGSLCSGNGPCVCGTCQCKKGYTGKFCECNVNSCPRSLDKPDDVCGGHGECDCGICKCKDGWDGEACDCPKRTMDCIEDKSGEVCNGRGKCECGKCKCDNFAEWDARNKQTDKCVIEHCDDCKDRQCVKLMECAKCRRNGQDDCPCDDRITVEVVEFLTEEHRNESLWDMCSNVNVELGCQASFVYRYNDTNYSVDVVVAKDKNCAPTYYIFGGIFLITLLLVGAGTLIAWKLLTDARDRLEYLRFMQHNKPDESVNTNPLYEKPTTTFHNPGFRKKSVDIR</sequence>
<comment type="caution">
    <text evidence="1">The sequence shown here is derived from an EMBL/GenBank/DDBJ whole genome shotgun (WGS) entry which is preliminary data.</text>
</comment>
<protein>
    <submittedName>
        <fullName evidence="1">Uncharacterized protein</fullName>
    </submittedName>
</protein>
<dbReference type="EMBL" id="CM056786">
    <property type="protein sequence ID" value="KAJ8729626.1"/>
    <property type="molecule type" value="Genomic_DNA"/>
</dbReference>